<dbReference type="EMBL" id="ML987198">
    <property type="protein sequence ID" value="KAF2246549.1"/>
    <property type="molecule type" value="Genomic_DNA"/>
</dbReference>
<feature type="binding site" evidence="6">
    <location>
        <position position="247"/>
    </location>
    <ligand>
        <name>D-dopa</name>
        <dbReference type="ChEBI" id="CHEBI:149689"/>
    </ligand>
</feature>
<name>A0A6A6I8K4_9PLEO</name>
<accession>A0A6A6I8K4</accession>
<dbReference type="InterPro" id="IPR006076">
    <property type="entry name" value="FAD-dep_OxRdtase"/>
</dbReference>
<proteinExistence type="inferred from homology"/>
<dbReference type="AlphaFoldDB" id="A0A6A6I8K4"/>
<keyword evidence="9" id="KW-1185">Reference proteome</keyword>
<organism evidence="8 9">
    <name type="scientific">Trematosphaeria pertusa</name>
    <dbReference type="NCBI Taxonomy" id="390896"/>
    <lineage>
        <taxon>Eukaryota</taxon>
        <taxon>Fungi</taxon>
        <taxon>Dikarya</taxon>
        <taxon>Ascomycota</taxon>
        <taxon>Pezizomycotina</taxon>
        <taxon>Dothideomycetes</taxon>
        <taxon>Pleosporomycetidae</taxon>
        <taxon>Pleosporales</taxon>
        <taxon>Massarineae</taxon>
        <taxon>Trematosphaeriaceae</taxon>
        <taxon>Trematosphaeria</taxon>
    </lineage>
</organism>
<evidence type="ECO:0000313" key="9">
    <source>
        <dbReference type="Proteomes" id="UP000800094"/>
    </source>
</evidence>
<dbReference type="GeneID" id="54582760"/>
<comment type="similarity">
    <text evidence="2">Belongs to the DAMOX/DASOX family.</text>
</comment>
<evidence type="ECO:0000256" key="1">
    <source>
        <dbReference type="ARBA" id="ARBA00001974"/>
    </source>
</evidence>
<dbReference type="PROSITE" id="PS00677">
    <property type="entry name" value="DAO"/>
    <property type="match status" value="1"/>
</dbReference>
<dbReference type="RefSeq" id="XP_033681553.1">
    <property type="nucleotide sequence ID" value="XM_033829430.1"/>
</dbReference>
<dbReference type="PIRSF" id="PIRSF000189">
    <property type="entry name" value="D-aa_oxidase"/>
    <property type="match status" value="1"/>
</dbReference>
<dbReference type="GO" id="GO:0003884">
    <property type="term" value="F:D-amino-acid oxidase activity"/>
    <property type="evidence" value="ECO:0007669"/>
    <property type="project" value="InterPro"/>
</dbReference>
<evidence type="ECO:0000256" key="2">
    <source>
        <dbReference type="ARBA" id="ARBA00006730"/>
    </source>
</evidence>
<dbReference type="InterPro" id="IPR006181">
    <property type="entry name" value="D-amino_acid_oxidase_CS"/>
</dbReference>
<feature type="domain" description="FAD dependent oxidoreductase" evidence="7">
    <location>
        <begin position="10"/>
        <end position="348"/>
    </location>
</feature>
<dbReference type="OrthoDB" id="2015447at2759"/>
<reference evidence="8" key="1">
    <citation type="journal article" date="2020" name="Stud. Mycol.">
        <title>101 Dothideomycetes genomes: a test case for predicting lifestyles and emergence of pathogens.</title>
        <authorList>
            <person name="Haridas S."/>
            <person name="Albert R."/>
            <person name="Binder M."/>
            <person name="Bloem J."/>
            <person name="Labutti K."/>
            <person name="Salamov A."/>
            <person name="Andreopoulos B."/>
            <person name="Baker S."/>
            <person name="Barry K."/>
            <person name="Bills G."/>
            <person name="Bluhm B."/>
            <person name="Cannon C."/>
            <person name="Castanera R."/>
            <person name="Culley D."/>
            <person name="Daum C."/>
            <person name="Ezra D."/>
            <person name="Gonzalez J."/>
            <person name="Henrissat B."/>
            <person name="Kuo A."/>
            <person name="Liang C."/>
            <person name="Lipzen A."/>
            <person name="Lutzoni F."/>
            <person name="Magnuson J."/>
            <person name="Mondo S."/>
            <person name="Nolan M."/>
            <person name="Ohm R."/>
            <person name="Pangilinan J."/>
            <person name="Park H.-J."/>
            <person name="Ramirez L."/>
            <person name="Alfaro M."/>
            <person name="Sun H."/>
            <person name="Tritt A."/>
            <person name="Yoshinaga Y."/>
            <person name="Zwiers L.-H."/>
            <person name="Turgeon B."/>
            <person name="Goodwin S."/>
            <person name="Spatafora J."/>
            <person name="Crous P."/>
            <person name="Grigoriev I."/>
        </authorList>
    </citation>
    <scope>NUCLEOTIDE SEQUENCE</scope>
    <source>
        <strain evidence="8">CBS 122368</strain>
    </source>
</reference>
<dbReference type="GO" id="GO:0071949">
    <property type="term" value="F:FAD binding"/>
    <property type="evidence" value="ECO:0007669"/>
    <property type="project" value="InterPro"/>
</dbReference>
<dbReference type="GO" id="GO:0005737">
    <property type="term" value="C:cytoplasm"/>
    <property type="evidence" value="ECO:0007669"/>
    <property type="project" value="TreeGrafter"/>
</dbReference>
<evidence type="ECO:0000256" key="6">
    <source>
        <dbReference type="PIRSR" id="PIRSR000189-1"/>
    </source>
</evidence>
<evidence type="ECO:0000256" key="5">
    <source>
        <dbReference type="ARBA" id="ARBA00023002"/>
    </source>
</evidence>
<feature type="binding site" evidence="6">
    <location>
        <position position="307"/>
    </location>
    <ligand>
        <name>D-dopa</name>
        <dbReference type="ChEBI" id="CHEBI:149689"/>
    </ligand>
</feature>
<dbReference type="Proteomes" id="UP000800094">
    <property type="component" value="Unassembled WGS sequence"/>
</dbReference>
<dbReference type="SUPFAM" id="SSF54373">
    <property type="entry name" value="FAD-linked reductases, C-terminal domain"/>
    <property type="match status" value="1"/>
</dbReference>
<evidence type="ECO:0000259" key="7">
    <source>
        <dbReference type="Pfam" id="PF01266"/>
    </source>
</evidence>
<dbReference type="Pfam" id="PF01266">
    <property type="entry name" value="DAO"/>
    <property type="match status" value="1"/>
</dbReference>
<dbReference type="Gene3D" id="3.40.50.720">
    <property type="entry name" value="NAD(P)-binding Rossmann-like Domain"/>
    <property type="match status" value="1"/>
</dbReference>
<dbReference type="PANTHER" id="PTHR11530:SF16">
    <property type="entry name" value="D-AMINO ACID OXIDASE (AFU_ORTHOLOGUE AFUA_5G11290)"/>
    <property type="match status" value="1"/>
</dbReference>
<dbReference type="GO" id="GO:0019478">
    <property type="term" value="P:D-amino acid catabolic process"/>
    <property type="evidence" value="ECO:0007669"/>
    <property type="project" value="TreeGrafter"/>
</dbReference>
<feature type="binding site" evidence="6">
    <location>
        <begin position="50"/>
        <end position="51"/>
    </location>
    <ligand>
        <name>FAD</name>
        <dbReference type="ChEBI" id="CHEBI:57692"/>
    </ligand>
</feature>
<keyword evidence="5" id="KW-0560">Oxidoreductase</keyword>
<dbReference type="Gene3D" id="3.30.9.10">
    <property type="entry name" value="D-Amino Acid Oxidase, subunit A, domain 2"/>
    <property type="match status" value="1"/>
</dbReference>
<dbReference type="InterPro" id="IPR023209">
    <property type="entry name" value="DAO"/>
</dbReference>
<keyword evidence="3" id="KW-0285">Flavoprotein</keyword>
<evidence type="ECO:0000256" key="4">
    <source>
        <dbReference type="ARBA" id="ARBA00022827"/>
    </source>
</evidence>
<dbReference type="SUPFAM" id="SSF51971">
    <property type="entry name" value="Nucleotide-binding domain"/>
    <property type="match status" value="1"/>
</dbReference>
<comment type="cofactor">
    <cofactor evidence="1 6">
        <name>FAD</name>
        <dbReference type="ChEBI" id="CHEBI:57692"/>
    </cofactor>
</comment>
<protein>
    <recommendedName>
        <fullName evidence="7">FAD dependent oxidoreductase domain-containing protein</fullName>
    </recommendedName>
</protein>
<feature type="binding site" evidence="6">
    <location>
        <position position="335"/>
    </location>
    <ligand>
        <name>D-dopa</name>
        <dbReference type="ChEBI" id="CHEBI:149689"/>
    </ligand>
</feature>
<dbReference type="PANTHER" id="PTHR11530">
    <property type="entry name" value="D-AMINO ACID OXIDASE"/>
    <property type="match status" value="1"/>
</dbReference>
<keyword evidence="4 6" id="KW-0274">FAD</keyword>
<gene>
    <name evidence="8" type="ORF">BU26DRAFT_521003</name>
</gene>
<sequence length="362" mass="39912">MASKDQPNFLILGAGVIGLTTALTLRAAYPTSHITIVAKHFPGDRSIEYTSPWAGANWSSMVHDNGPLEHYDRVTFKKFAQMVDVEGKGEEVGIGRMGMWGVFDGKIEEVGVLTEETGRIWYEELVGGLEELSKEELPEGAVFGLDFKSTFRINTQVYLNWLQAQALSSHIALIRRHYPSLISLLSDFPSTTLLVNCSALGSLSLMDVRDTNLYPTRGQTVLIAEPKTPIPRMYFRSPKRIDPETTYVFPRPNGGGVILGGSRQDGNWSAEVDVQLAADIMRRCCELCPELGRPEDLQVISHNVGLRPSRKGGPRIELEKWSNGVPVVHNYGHAGAGYQSSWGTAERALELVRKALGTSSKL</sequence>
<evidence type="ECO:0000256" key="3">
    <source>
        <dbReference type="ARBA" id="ARBA00022630"/>
    </source>
</evidence>
<evidence type="ECO:0000313" key="8">
    <source>
        <dbReference type="EMBL" id="KAF2246549.1"/>
    </source>
</evidence>